<evidence type="ECO:0000256" key="2">
    <source>
        <dbReference type="ARBA" id="ARBA00023125"/>
    </source>
</evidence>
<dbReference type="GO" id="GO:0003677">
    <property type="term" value="F:DNA binding"/>
    <property type="evidence" value="ECO:0007669"/>
    <property type="project" value="UniProtKB-KW"/>
</dbReference>
<evidence type="ECO:0000256" key="3">
    <source>
        <dbReference type="ARBA" id="ARBA00023163"/>
    </source>
</evidence>
<comment type="caution">
    <text evidence="5">The sequence shown here is derived from an EMBL/GenBank/DDBJ whole genome shotgun (WGS) entry which is preliminary data.</text>
</comment>
<accession>A0ABS4J6I3</accession>
<dbReference type="InterPro" id="IPR000524">
    <property type="entry name" value="Tscrpt_reg_HTH_GntR"/>
</dbReference>
<dbReference type="PROSITE" id="PS50949">
    <property type="entry name" value="HTH_GNTR"/>
    <property type="match status" value="1"/>
</dbReference>
<dbReference type="PANTHER" id="PTHR43537:SF24">
    <property type="entry name" value="GLUCONATE OPERON TRANSCRIPTIONAL REPRESSOR"/>
    <property type="match status" value="1"/>
</dbReference>
<name>A0ABS4J6I3_9BACL</name>
<evidence type="ECO:0000259" key="4">
    <source>
        <dbReference type="PROSITE" id="PS50949"/>
    </source>
</evidence>
<feature type="domain" description="HTH gntR-type" evidence="4">
    <location>
        <begin position="14"/>
        <end position="81"/>
    </location>
</feature>
<keyword evidence="6" id="KW-1185">Reference proteome</keyword>
<dbReference type="Proteomes" id="UP001519287">
    <property type="component" value="Unassembled WGS sequence"/>
</dbReference>
<evidence type="ECO:0000313" key="6">
    <source>
        <dbReference type="Proteomes" id="UP001519287"/>
    </source>
</evidence>
<dbReference type="Pfam" id="PF07729">
    <property type="entry name" value="FCD"/>
    <property type="match status" value="1"/>
</dbReference>
<reference evidence="5 6" key="1">
    <citation type="submission" date="2021-03" db="EMBL/GenBank/DDBJ databases">
        <title>Genomic Encyclopedia of Type Strains, Phase IV (KMG-IV): sequencing the most valuable type-strain genomes for metagenomic binning, comparative biology and taxonomic classification.</title>
        <authorList>
            <person name="Goeker M."/>
        </authorList>
    </citation>
    <scope>NUCLEOTIDE SEQUENCE [LARGE SCALE GENOMIC DNA]</scope>
    <source>
        <strain evidence="5 6">DSM 26048</strain>
    </source>
</reference>
<keyword evidence="3" id="KW-0804">Transcription</keyword>
<dbReference type="Pfam" id="PF00392">
    <property type="entry name" value="GntR"/>
    <property type="match status" value="1"/>
</dbReference>
<protein>
    <submittedName>
        <fullName evidence="5">DNA-binding GntR family transcriptional regulator</fullName>
    </submittedName>
</protein>
<dbReference type="InterPro" id="IPR011711">
    <property type="entry name" value="GntR_C"/>
</dbReference>
<dbReference type="CDD" id="cd07377">
    <property type="entry name" value="WHTH_GntR"/>
    <property type="match status" value="1"/>
</dbReference>
<dbReference type="SUPFAM" id="SSF46785">
    <property type="entry name" value="Winged helix' DNA-binding domain"/>
    <property type="match status" value="1"/>
</dbReference>
<dbReference type="RefSeq" id="WP_209977199.1">
    <property type="nucleotide sequence ID" value="NZ_JAGGLB010000033.1"/>
</dbReference>
<keyword evidence="1" id="KW-0805">Transcription regulation</keyword>
<dbReference type="EMBL" id="JAGGLB010000033">
    <property type="protein sequence ID" value="MBP1995398.1"/>
    <property type="molecule type" value="Genomic_DNA"/>
</dbReference>
<proteinExistence type="predicted"/>
<organism evidence="5 6">
    <name type="scientific">Paenibacillus eucommiae</name>
    <dbReference type="NCBI Taxonomy" id="1355755"/>
    <lineage>
        <taxon>Bacteria</taxon>
        <taxon>Bacillati</taxon>
        <taxon>Bacillota</taxon>
        <taxon>Bacilli</taxon>
        <taxon>Bacillales</taxon>
        <taxon>Paenibacillaceae</taxon>
        <taxon>Paenibacillus</taxon>
    </lineage>
</organism>
<sequence>METKPIKNVESEANSKSDQVYEYIKEKIINNLLKPGQKIVIREIAKQLGVSDIPVREALKTLASESLVEFKTNSGAKVATFDIKALEQIFLVRTELETLASRLAVSVITEEEVAELEQLIELMNECYAEDEVFKFGIYNRKFHNILYRACRMPVLIEIIDNLYARSSRSQGVFNTDRDRLRHSNEEHIEIVQALKERDEAKVAQIIREQKEKGFKKVLQTLRDMIAFF</sequence>
<dbReference type="Gene3D" id="1.20.120.530">
    <property type="entry name" value="GntR ligand-binding domain-like"/>
    <property type="match status" value="1"/>
</dbReference>
<evidence type="ECO:0000313" key="5">
    <source>
        <dbReference type="EMBL" id="MBP1995398.1"/>
    </source>
</evidence>
<dbReference type="InterPro" id="IPR036390">
    <property type="entry name" value="WH_DNA-bd_sf"/>
</dbReference>
<keyword evidence="2 5" id="KW-0238">DNA-binding</keyword>
<dbReference type="InterPro" id="IPR036388">
    <property type="entry name" value="WH-like_DNA-bd_sf"/>
</dbReference>
<dbReference type="InterPro" id="IPR008920">
    <property type="entry name" value="TF_FadR/GntR_C"/>
</dbReference>
<dbReference type="SUPFAM" id="SSF48008">
    <property type="entry name" value="GntR ligand-binding domain-like"/>
    <property type="match status" value="1"/>
</dbReference>
<dbReference type="SMART" id="SM00345">
    <property type="entry name" value="HTH_GNTR"/>
    <property type="match status" value="1"/>
</dbReference>
<evidence type="ECO:0000256" key="1">
    <source>
        <dbReference type="ARBA" id="ARBA00023015"/>
    </source>
</evidence>
<gene>
    <name evidence="5" type="ORF">J2Z66_007040</name>
</gene>
<dbReference type="PANTHER" id="PTHR43537">
    <property type="entry name" value="TRANSCRIPTIONAL REGULATOR, GNTR FAMILY"/>
    <property type="match status" value="1"/>
</dbReference>
<dbReference type="SMART" id="SM00895">
    <property type="entry name" value="FCD"/>
    <property type="match status" value="1"/>
</dbReference>
<dbReference type="Gene3D" id="1.10.10.10">
    <property type="entry name" value="Winged helix-like DNA-binding domain superfamily/Winged helix DNA-binding domain"/>
    <property type="match status" value="1"/>
</dbReference>